<reference evidence="9 10" key="1">
    <citation type="submission" date="2024-04" db="EMBL/GenBank/DDBJ databases">
        <title>Novel genus in family Flammeovirgaceae.</title>
        <authorList>
            <person name="Nguyen T.H."/>
            <person name="Vuong T.Q."/>
            <person name="Le H."/>
            <person name="Kim S.-G."/>
        </authorList>
    </citation>
    <scope>NUCLEOTIDE SEQUENCE [LARGE SCALE GENOMIC DNA]</scope>
    <source>
        <strain evidence="9 10">JCM 23209</strain>
    </source>
</reference>
<dbReference type="GO" id="GO:0016987">
    <property type="term" value="F:sigma factor activity"/>
    <property type="evidence" value="ECO:0007669"/>
    <property type="project" value="UniProtKB-KW"/>
</dbReference>
<feature type="domain" description="RNA polymerase sigma factor 70 region 4 type 2" evidence="8">
    <location>
        <begin position="119"/>
        <end position="165"/>
    </location>
</feature>
<evidence type="ECO:0000256" key="3">
    <source>
        <dbReference type="ARBA" id="ARBA00023082"/>
    </source>
</evidence>
<feature type="domain" description="RNA polymerase sigma-70 region 2" evidence="7">
    <location>
        <begin position="21"/>
        <end position="88"/>
    </location>
</feature>
<dbReference type="GO" id="GO:0003677">
    <property type="term" value="F:DNA binding"/>
    <property type="evidence" value="ECO:0007669"/>
    <property type="project" value="UniProtKB-KW"/>
</dbReference>
<dbReference type="NCBIfam" id="TIGR02937">
    <property type="entry name" value="sigma70-ECF"/>
    <property type="match status" value="1"/>
</dbReference>
<sequence length="194" mass="23068">MNEKQLVISLNQGDESAFQSLFDLYSSRLYLYCFRFLKSKDLSDEIVQGVFIKIWEQRANVNPEFNFSAFIFKVAKNLLVDFLRKMSREEEAKMELQLKTQLYQSLPEDEMIYSELKKLIEDAVHKLPEKRQRIFRMSRFEGLSHEEIARQLGLSKNTVKVSIFKSLCFLREYLASHDKIKVSYLLLLFLMVRK</sequence>
<evidence type="ECO:0000256" key="1">
    <source>
        <dbReference type="ARBA" id="ARBA00010641"/>
    </source>
</evidence>
<dbReference type="Pfam" id="PF08281">
    <property type="entry name" value="Sigma70_r4_2"/>
    <property type="match status" value="1"/>
</dbReference>
<evidence type="ECO:0000259" key="7">
    <source>
        <dbReference type="Pfam" id="PF04542"/>
    </source>
</evidence>
<dbReference type="InterPro" id="IPR013249">
    <property type="entry name" value="RNA_pol_sigma70_r4_t2"/>
</dbReference>
<dbReference type="NCBIfam" id="TIGR02985">
    <property type="entry name" value="Sig70_bacteroi1"/>
    <property type="match status" value="1"/>
</dbReference>
<organism evidence="9 10">
    <name type="scientific">Rapidithrix thailandica</name>
    <dbReference type="NCBI Taxonomy" id="413964"/>
    <lineage>
        <taxon>Bacteria</taxon>
        <taxon>Pseudomonadati</taxon>
        <taxon>Bacteroidota</taxon>
        <taxon>Cytophagia</taxon>
        <taxon>Cytophagales</taxon>
        <taxon>Flammeovirgaceae</taxon>
        <taxon>Rapidithrix</taxon>
    </lineage>
</organism>
<dbReference type="Pfam" id="PF04542">
    <property type="entry name" value="Sigma70_r2"/>
    <property type="match status" value="1"/>
</dbReference>
<evidence type="ECO:0000256" key="4">
    <source>
        <dbReference type="ARBA" id="ARBA00023125"/>
    </source>
</evidence>
<dbReference type="Gene3D" id="1.10.10.10">
    <property type="entry name" value="Winged helix-like DNA-binding domain superfamily/Winged helix DNA-binding domain"/>
    <property type="match status" value="1"/>
</dbReference>
<dbReference type="AlphaFoldDB" id="A0AAW9S203"/>
<evidence type="ECO:0000313" key="10">
    <source>
        <dbReference type="Proteomes" id="UP001403385"/>
    </source>
</evidence>
<dbReference type="InterPro" id="IPR014327">
    <property type="entry name" value="RNA_pol_sigma70_bacteroid"/>
</dbReference>
<dbReference type="EMBL" id="JBDKWZ010000003">
    <property type="protein sequence ID" value="MEN7547627.1"/>
    <property type="molecule type" value="Genomic_DNA"/>
</dbReference>
<dbReference type="PROSITE" id="PS01063">
    <property type="entry name" value="SIGMA70_ECF"/>
    <property type="match status" value="1"/>
</dbReference>
<dbReference type="InterPro" id="IPR036388">
    <property type="entry name" value="WH-like_DNA-bd_sf"/>
</dbReference>
<accession>A0AAW9S203</accession>
<dbReference type="GO" id="GO:0006352">
    <property type="term" value="P:DNA-templated transcription initiation"/>
    <property type="evidence" value="ECO:0007669"/>
    <property type="project" value="InterPro"/>
</dbReference>
<evidence type="ECO:0000256" key="6">
    <source>
        <dbReference type="RuleBase" id="RU000716"/>
    </source>
</evidence>
<evidence type="ECO:0000256" key="5">
    <source>
        <dbReference type="ARBA" id="ARBA00023163"/>
    </source>
</evidence>
<dbReference type="CDD" id="cd06171">
    <property type="entry name" value="Sigma70_r4"/>
    <property type="match status" value="1"/>
</dbReference>
<dbReference type="InterPro" id="IPR014284">
    <property type="entry name" value="RNA_pol_sigma-70_dom"/>
</dbReference>
<comment type="similarity">
    <text evidence="1 6">Belongs to the sigma-70 factor family. ECF subfamily.</text>
</comment>
<dbReference type="InterPro" id="IPR039425">
    <property type="entry name" value="RNA_pol_sigma-70-like"/>
</dbReference>
<dbReference type="SUPFAM" id="SSF88946">
    <property type="entry name" value="Sigma2 domain of RNA polymerase sigma factors"/>
    <property type="match status" value="1"/>
</dbReference>
<evidence type="ECO:0000313" key="9">
    <source>
        <dbReference type="EMBL" id="MEN7547627.1"/>
    </source>
</evidence>
<dbReference type="SUPFAM" id="SSF88659">
    <property type="entry name" value="Sigma3 and sigma4 domains of RNA polymerase sigma factors"/>
    <property type="match status" value="1"/>
</dbReference>
<evidence type="ECO:0000256" key="2">
    <source>
        <dbReference type="ARBA" id="ARBA00023015"/>
    </source>
</evidence>
<keyword evidence="3 6" id="KW-0731">Sigma factor</keyword>
<protein>
    <recommendedName>
        <fullName evidence="6">RNA polymerase sigma factor</fullName>
    </recommendedName>
</protein>
<dbReference type="PANTHER" id="PTHR43133:SF46">
    <property type="entry name" value="RNA POLYMERASE SIGMA-70 FACTOR ECF SUBFAMILY"/>
    <property type="match status" value="1"/>
</dbReference>
<dbReference type="InterPro" id="IPR007627">
    <property type="entry name" value="RNA_pol_sigma70_r2"/>
</dbReference>
<dbReference type="Gene3D" id="1.10.1740.10">
    <property type="match status" value="1"/>
</dbReference>
<dbReference type="InterPro" id="IPR013325">
    <property type="entry name" value="RNA_pol_sigma_r2"/>
</dbReference>
<dbReference type="RefSeq" id="WP_346820414.1">
    <property type="nucleotide sequence ID" value="NZ_JBDKWZ010000003.1"/>
</dbReference>
<keyword evidence="5 6" id="KW-0804">Transcription</keyword>
<dbReference type="InterPro" id="IPR000838">
    <property type="entry name" value="RNA_pol_sigma70_ECF_CS"/>
</dbReference>
<keyword evidence="10" id="KW-1185">Reference proteome</keyword>
<evidence type="ECO:0000259" key="8">
    <source>
        <dbReference type="Pfam" id="PF08281"/>
    </source>
</evidence>
<gene>
    <name evidence="9" type="ORF">AAG747_06900</name>
</gene>
<dbReference type="PANTHER" id="PTHR43133">
    <property type="entry name" value="RNA POLYMERASE ECF-TYPE SIGMA FACTO"/>
    <property type="match status" value="1"/>
</dbReference>
<proteinExistence type="inferred from homology"/>
<keyword evidence="4 6" id="KW-0238">DNA-binding</keyword>
<dbReference type="InterPro" id="IPR013324">
    <property type="entry name" value="RNA_pol_sigma_r3/r4-like"/>
</dbReference>
<keyword evidence="2 6" id="KW-0805">Transcription regulation</keyword>
<name>A0AAW9S203_9BACT</name>
<comment type="caution">
    <text evidence="9">The sequence shown here is derived from an EMBL/GenBank/DDBJ whole genome shotgun (WGS) entry which is preliminary data.</text>
</comment>
<dbReference type="Proteomes" id="UP001403385">
    <property type="component" value="Unassembled WGS sequence"/>
</dbReference>